<accession>L1JNV1</accession>
<protein>
    <recommendedName>
        <fullName evidence="6">Beta-lactamase</fullName>
    </recommendedName>
</protein>
<evidence type="ECO:0000256" key="2">
    <source>
        <dbReference type="ARBA" id="ARBA00022737"/>
    </source>
</evidence>
<dbReference type="HOGENOM" id="CLU_805221_0_0_1"/>
<dbReference type="RefSeq" id="XP_005836939.1">
    <property type="nucleotide sequence ID" value="XM_005836882.1"/>
</dbReference>
<name>L1JNV1_GUITC</name>
<evidence type="ECO:0000313" key="5">
    <source>
        <dbReference type="Proteomes" id="UP000011087"/>
    </source>
</evidence>
<evidence type="ECO:0000313" key="4">
    <source>
        <dbReference type="EnsemblProtists" id="EKX49959"/>
    </source>
</evidence>
<reference evidence="5" key="2">
    <citation type="submission" date="2012-11" db="EMBL/GenBank/DDBJ databases">
        <authorList>
            <person name="Kuo A."/>
            <person name="Curtis B.A."/>
            <person name="Tanifuji G."/>
            <person name="Burki F."/>
            <person name="Gruber A."/>
            <person name="Irimia M."/>
            <person name="Maruyama S."/>
            <person name="Arias M.C."/>
            <person name="Ball S.G."/>
            <person name="Gile G.H."/>
            <person name="Hirakawa Y."/>
            <person name="Hopkins J.F."/>
            <person name="Rensing S.A."/>
            <person name="Schmutz J."/>
            <person name="Symeonidi A."/>
            <person name="Elias M."/>
            <person name="Eveleigh R.J."/>
            <person name="Herman E.K."/>
            <person name="Klute M.J."/>
            <person name="Nakayama T."/>
            <person name="Obornik M."/>
            <person name="Reyes-Prieto A."/>
            <person name="Armbrust E.V."/>
            <person name="Aves S.J."/>
            <person name="Beiko R.G."/>
            <person name="Coutinho P."/>
            <person name="Dacks J.B."/>
            <person name="Durnford D.G."/>
            <person name="Fast N.M."/>
            <person name="Green B.R."/>
            <person name="Grisdale C."/>
            <person name="Hempe F."/>
            <person name="Henrissat B."/>
            <person name="Hoppner M.P."/>
            <person name="Ishida K.-I."/>
            <person name="Kim E."/>
            <person name="Koreny L."/>
            <person name="Kroth P.G."/>
            <person name="Liu Y."/>
            <person name="Malik S.-B."/>
            <person name="Maier U.G."/>
            <person name="McRose D."/>
            <person name="Mock T."/>
            <person name="Neilson J.A."/>
            <person name="Onodera N.T."/>
            <person name="Poole A.M."/>
            <person name="Pritham E.J."/>
            <person name="Richards T.A."/>
            <person name="Rocap G."/>
            <person name="Roy S.W."/>
            <person name="Sarai C."/>
            <person name="Schaack S."/>
            <person name="Shirato S."/>
            <person name="Slamovits C.H."/>
            <person name="Spencer D.F."/>
            <person name="Suzuki S."/>
            <person name="Worden A.Z."/>
            <person name="Zauner S."/>
            <person name="Barry K."/>
            <person name="Bell C."/>
            <person name="Bharti A.K."/>
            <person name="Crow J.A."/>
            <person name="Grimwood J."/>
            <person name="Kramer R."/>
            <person name="Lindquist E."/>
            <person name="Lucas S."/>
            <person name="Salamov A."/>
            <person name="McFadden G.I."/>
            <person name="Lane C.E."/>
            <person name="Keeling P.J."/>
            <person name="Gray M.W."/>
            <person name="Grigoriev I.V."/>
            <person name="Archibald J.M."/>
        </authorList>
    </citation>
    <scope>NUCLEOTIDE SEQUENCE</scope>
    <source>
        <strain evidence="5">CCMP2712</strain>
    </source>
</reference>
<dbReference type="GeneID" id="17306662"/>
<dbReference type="PaxDb" id="55529-EKX49959"/>
<evidence type="ECO:0000313" key="3">
    <source>
        <dbReference type="EMBL" id="EKX49959.1"/>
    </source>
</evidence>
<comment type="similarity">
    <text evidence="1">Belongs to the hcp beta-lactamase family.</text>
</comment>
<dbReference type="EMBL" id="JH992980">
    <property type="protein sequence ID" value="EKX49959.1"/>
    <property type="molecule type" value="Genomic_DNA"/>
</dbReference>
<dbReference type="EnsemblProtists" id="EKX49959">
    <property type="protein sequence ID" value="EKX49959"/>
    <property type="gene ID" value="GUITHDRAFT_135643"/>
</dbReference>
<organism evidence="3">
    <name type="scientific">Guillardia theta (strain CCMP2712)</name>
    <name type="common">Cryptophyte</name>
    <dbReference type="NCBI Taxonomy" id="905079"/>
    <lineage>
        <taxon>Eukaryota</taxon>
        <taxon>Cryptophyceae</taxon>
        <taxon>Pyrenomonadales</taxon>
        <taxon>Geminigeraceae</taxon>
        <taxon>Guillardia</taxon>
    </lineage>
</organism>
<dbReference type="SUPFAM" id="SSF81901">
    <property type="entry name" value="HCP-like"/>
    <property type="match status" value="1"/>
</dbReference>
<reference evidence="4" key="3">
    <citation type="submission" date="2015-06" db="UniProtKB">
        <authorList>
            <consortium name="EnsemblProtists"/>
        </authorList>
    </citation>
    <scope>IDENTIFICATION</scope>
</reference>
<evidence type="ECO:0000256" key="1">
    <source>
        <dbReference type="ARBA" id="ARBA00008486"/>
    </source>
</evidence>
<proteinExistence type="inferred from homology"/>
<sequence length="345" mass="37661">MLKSLFTYCFAPHAGNFAEASRSDCARALDELSSTNGDLPNRNLNSNDVKEMCDKGSHRACFAYALMALEGKGGLNQNVQLAADILRSSCEHGNEKACFYLARVTTVEAFRGTHIRLMAGEYYRKACTMGNGEACYNYGQLLDQGKGDLVSSKPASTRDRSEARKQKRVAKFFGLACEKGVSKGCVNLGVMEWEGKGITKNEKHALHLFQAACRMGEGAGCGFAGDMLRERAVETQNNNAEAAEMYYAGCQQGNARCCLIQAKMLEDAAIEAVKAGTSTGEHALQARARAVMFFRRACELGNALGCKRFLGSNDAFKVIDTRNESEKAWLNVTPQTEESIRTPSK</sequence>
<dbReference type="Proteomes" id="UP000011087">
    <property type="component" value="Unassembled WGS sequence"/>
</dbReference>
<gene>
    <name evidence="3" type="ORF">GUITHDRAFT_135643</name>
</gene>
<dbReference type="AlphaFoldDB" id="L1JNV1"/>
<dbReference type="PANTHER" id="PTHR13891">
    <property type="entry name" value="CYTOCHROME C OXIDASE ASSEMBLY FACTOR 7"/>
    <property type="match status" value="1"/>
</dbReference>
<dbReference type="KEGG" id="gtt:GUITHDRAFT_135643"/>
<dbReference type="Pfam" id="PF08238">
    <property type="entry name" value="Sel1"/>
    <property type="match status" value="5"/>
</dbReference>
<reference evidence="3 5" key="1">
    <citation type="journal article" date="2012" name="Nature">
        <title>Algal genomes reveal evolutionary mosaicism and the fate of nucleomorphs.</title>
        <authorList>
            <consortium name="DOE Joint Genome Institute"/>
            <person name="Curtis B.A."/>
            <person name="Tanifuji G."/>
            <person name="Burki F."/>
            <person name="Gruber A."/>
            <person name="Irimia M."/>
            <person name="Maruyama S."/>
            <person name="Arias M.C."/>
            <person name="Ball S.G."/>
            <person name="Gile G.H."/>
            <person name="Hirakawa Y."/>
            <person name="Hopkins J.F."/>
            <person name="Kuo A."/>
            <person name="Rensing S.A."/>
            <person name="Schmutz J."/>
            <person name="Symeonidi A."/>
            <person name="Elias M."/>
            <person name="Eveleigh R.J."/>
            <person name="Herman E.K."/>
            <person name="Klute M.J."/>
            <person name="Nakayama T."/>
            <person name="Obornik M."/>
            <person name="Reyes-Prieto A."/>
            <person name="Armbrust E.V."/>
            <person name="Aves S.J."/>
            <person name="Beiko R.G."/>
            <person name="Coutinho P."/>
            <person name="Dacks J.B."/>
            <person name="Durnford D.G."/>
            <person name="Fast N.M."/>
            <person name="Green B.R."/>
            <person name="Grisdale C.J."/>
            <person name="Hempel F."/>
            <person name="Henrissat B."/>
            <person name="Hoppner M.P."/>
            <person name="Ishida K."/>
            <person name="Kim E."/>
            <person name="Koreny L."/>
            <person name="Kroth P.G."/>
            <person name="Liu Y."/>
            <person name="Malik S.B."/>
            <person name="Maier U.G."/>
            <person name="McRose D."/>
            <person name="Mock T."/>
            <person name="Neilson J.A."/>
            <person name="Onodera N.T."/>
            <person name="Poole A.M."/>
            <person name="Pritham E.J."/>
            <person name="Richards T.A."/>
            <person name="Rocap G."/>
            <person name="Roy S.W."/>
            <person name="Sarai C."/>
            <person name="Schaack S."/>
            <person name="Shirato S."/>
            <person name="Slamovits C.H."/>
            <person name="Spencer D.F."/>
            <person name="Suzuki S."/>
            <person name="Worden A.Z."/>
            <person name="Zauner S."/>
            <person name="Barry K."/>
            <person name="Bell C."/>
            <person name="Bharti A.K."/>
            <person name="Crow J.A."/>
            <person name="Grimwood J."/>
            <person name="Kramer R."/>
            <person name="Lindquist E."/>
            <person name="Lucas S."/>
            <person name="Salamov A."/>
            <person name="McFadden G.I."/>
            <person name="Lane C.E."/>
            <person name="Keeling P.J."/>
            <person name="Gray M.W."/>
            <person name="Grigoriev I.V."/>
            <person name="Archibald J.M."/>
        </authorList>
    </citation>
    <scope>NUCLEOTIDE SEQUENCE</scope>
    <source>
        <strain evidence="3 5">CCMP2712</strain>
    </source>
</reference>
<dbReference type="OrthoDB" id="2384430at2759"/>
<keyword evidence="2" id="KW-0677">Repeat</keyword>
<dbReference type="OMA" id="NDAGACH"/>
<dbReference type="InterPro" id="IPR011990">
    <property type="entry name" value="TPR-like_helical_dom_sf"/>
</dbReference>
<dbReference type="InterPro" id="IPR006597">
    <property type="entry name" value="Sel1-like"/>
</dbReference>
<dbReference type="PANTHER" id="PTHR13891:SF1">
    <property type="entry name" value="CYTOCHROME C OXIDASE ASSEMBLY FACTOR 7"/>
    <property type="match status" value="1"/>
</dbReference>
<dbReference type="STRING" id="905079.L1JNV1"/>
<evidence type="ECO:0008006" key="6">
    <source>
        <dbReference type="Google" id="ProtNLM"/>
    </source>
</evidence>
<dbReference type="InterPro" id="IPR040239">
    <property type="entry name" value="HcpB-like"/>
</dbReference>
<dbReference type="SMART" id="SM00671">
    <property type="entry name" value="SEL1"/>
    <property type="match status" value="3"/>
</dbReference>
<keyword evidence="5" id="KW-1185">Reference proteome</keyword>
<dbReference type="Gene3D" id="1.25.40.10">
    <property type="entry name" value="Tetratricopeptide repeat domain"/>
    <property type="match status" value="3"/>
</dbReference>